<evidence type="ECO:0000313" key="2">
    <source>
        <dbReference type="Proteomes" id="UP000823775"/>
    </source>
</evidence>
<dbReference type="Proteomes" id="UP000823775">
    <property type="component" value="Unassembled WGS sequence"/>
</dbReference>
<accession>A0ABS8S229</accession>
<feature type="non-terminal residue" evidence="1">
    <location>
        <position position="1"/>
    </location>
</feature>
<gene>
    <name evidence="1" type="ORF">HAX54_019515</name>
</gene>
<keyword evidence="2" id="KW-1185">Reference proteome</keyword>
<dbReference type="EMBL" id="JACEIK010000237">
    <property type="protein sequence ID" value="MCD7453083.1"/>
    <property type="molecule type" value="Genomic_DNA"/>
</dbReference>
<protein>
    <submittedName>
        <fullName evidence="1">Uncharacterized protein</fullName>
    </submittedName>
</protein>
<organism evidence="1 2">
    <name type="scientific">Datura stramonium</name>
    <name type="common">Jimsonweed</name>
    <name type="synonym">Common thornapple</name>
    <dbReference type="NCBI Taxonomy" id="4076"/>
    <lineage>
        <taxon>Eukaryota</taxon>
        <taxon>Viridiplantae</taxon>
        <taxon>Streptophyta</taxon>
        <taxon>Embryophyta</taxon>
        <taxon>Tracheophyta</taxon>
        <taxon>Spermatophyta</taxon>
        <taxon>Magnoliopsida</taxon>
        <taxon>eudicotyledons</taxon>
        <taxon>Gunneridae</taxon>
        <taxon>Pentapetalae</taxon>
        <taxon>asterids</taxon>
        <taxon>lamiids</taxon>
        <taxon>Solanales</taxon>
        <taxon>Solanaceae</taxon>
        <taxon>Solanoideae</taxon>
        <taxon>Datureae</taxon>
        <taxon>Datura</taxon>
    </lineage>
</organism>
<sequence>RFFSQINKEIVTELPHMRLSIILQRGLDVDIKSRDGLATYRDGIATYEIEHIKSRSTTSEQMELLLLNADKRMNGSSILRTLSNGMMPSLTARGWLLFSFLASVVKHSPQRDCHFFLARRGSGRKANLKQ</sequence>
<reference evidence="1 2" key="1">
    <citation type="journal article" date="2021" name="BMC Genomics">
        <title>Datura genome reveals duplications of psychoactive alkaloid biosynthetic genes and high mutation rate following tissue culture.</title>
        <authorList>
            <person name="Rajewski A."/>
            <person name="Carter-House D."/>
            <person name="Stajich J."/>
            <person name="Litt A."/>
        </authorList>
    </citation>
    <scope>NUCLEOTIDE SEQUENCE [LARGE SCALE GENOMIC DNA]</scope>
    <source>
        <strain evidence="1">AR-01</strain>
    </source>
</reference>
<proteinExistence type="predicted"/>
<evidence type="ECO:0000313" key="1">
    <source>
        <dbReference type="EMBL" id="MCD7453083.1"/>
    </source>
</evidence>
<name>A0ABS8S229_DATST</name>
<comment type="caution">
    <text evidence="1">The sequence shown here is derived from an EMBL/GenBank/DDBJ whole genome shotgun (WGS) entry which is preliminary data.</text>
</comment>